<protein>
    <recommendedName>
        <fullName evidence="2">HTH luxR-type domain-containing protein</fullName>
    </recommendedName>
</protein>
<feature type="domain" description="HTH luxR-type" evidence="2">
    <location>
        <begin position="135"/>
        <end position="192"/>
    </location>
</feature>
<dbReference type="GO" id="GO:0006355">
    <property type="term" value="P:regulation of DNA-templated transcription"/>
    <property type="evidence" value="ECO:0007669"/>
    <property type="project" value="InterPro"/>
</dbReference>
<dbReference type="SMART" id="SM00421">
    <property type="entry name" value="HTH_LUXR"/>
    <property type="match status" value="1"/>
</dbReference>
<dbReference type="Proteomes" id="UP000036851">
    <property type="component" value="Unassembled WGS sequence"/>
</dbReference>
<dbReference type="Pfam" id="PF00196">
    <property type="entry name" value="GerE"/>
    <property type="match status" value="1"/>
</dbReference>
<dbReference type="InterPro" id="IPR036388">
    <property type="entry name" value="WH-like_DNA-bd_sf"/>
</dbReference>
<organism evidence="4 5">
    <name type="scientific">Winslowiella iniecta</name>
    <dbReference type="NCBI Taxonomy" id="1560201"/>
    <lineage>
        <taxon>Bacteria</taxon>
        <taxon>Pseudomonadati</taxon>
        <taxon>Pseudomonadota</taxon>
        <taxon>Gammaproteobacteria</taxon>
        <taxon>Enterobacterales</taxon>
        <taxon>Erwiniaceae</taxon>
        <taxon>Winslowiella</taxon>
    </lineage>
</organism>
<gene>
    <name evidence="3" type="ORF">NG42_13250</name>
    <name evidence="4" type="ORF">NG43_03515</name>
</gene>
<dbReference type="RefSeq" id="WP_052899927.1">
    <property type="nucleotide sequence ID" value="NZ_JRXE01000017.1"/>
</dbReference>
<sequence length="195" mass="22319">MAAINRLTIMLIDSNRFFLDGMLVFIRSHYPDVMIKSSGRRVHKIDLLMTGLDRVSVSVARFYTPMLSHNGKVLLMHEADEVNRDAIPESLKPHSLIHMHKRQSLYEFAALIGRLVGAGGQRTVLTIIDKRSVDSSLLSPQEKLLVCQLRHNSSVSHIASEMKLHPKTISSYKRSVMLKLDMPHNLEFYHWLLYS</sequence>
<comment type="caution">
    <text evidence="4">The sequence shown here is derived from an EMBL/GenBank/DDBJ whole genome shotgun (WGS) entry which is preliminary data.</text>
</comment>
<dbReference type="GO" id="GO:0003677">
    <property type="term" value="F:DNA binding"/>
    <property type="evidence" value="ECO:0007669"/>
    <property type="project" value="UniProtKB-KW"/>
</dbReference>
<proteinExistence type="predicted"/>
<evidence type="ECO:0000259" key="2">
    <source>
        <dbReference type="SMART" id="SM00421"/>
    </source>
</evidence>
<dbReference type="InterPro" id="IPR016032">
    <property type="entry name" value="Sig_transdc_resp-reg_C-effctor"/>
</dbReference>
<reference evidence="5 6" key="1">
    <citation type="journal article" date="2015" name="Int. J. Syst. Evol. Microbiol.">
        <title>Erwinia iniecta sp. nov., isolated from Russian wheat aphids (Diuraphis noxia).</title>
        <authorList>
            <person name="Campillo T."/>
            <person name="Luna E."/>
            <person name="Portier P."/>
            <person name="Fischer-Le Saux M."/>
            <person name="Lapitan N."/>
            <person name="Tisserat N.A."/>
            <person name="Leach J.E."/>
        </authorList>
    </citation>
    <scope>NUCLEOTIDE SEQUENCE [LARGE SCALE GENOMIC DNA]</scope>
    <source>
        <strain evidence="3 6">B120</strain>
        <strain evidence="4 5">B149</strain>
    </source>
</reference>
<accession>A0A0L7THX7</accession>
<dbReference type="STRING" id="1560201.NG42_13250"/>
<evidence type="ECO:0000313" key="3">
    <source>
        <dbReference type="EMBL" id="KOC89284.1"/>
    </source>
</evidence>
<keyword evidence="1" id="KW-0238">DNA-binding</keyword>
<dbReference type="AlphaFoldDB" id="A0A0L7THX7"/>
<keyword evidence="6" id="KW-1185">Reference proteome</keyword>
<evidence type="ECO:0000256" key="1">
    <source>
        <dbReference type="ARBA" id="ARBA00023125"/>
    </source>
</evidence>
<evidence type="ECO:0000313" key="5">
    <source>
        <dbReference type="Proteomes" id="UP000036851"/>
    </source>
</evidence>
<dbReference type="Gene3D" id="1.10.10.10">
    <property type="entry name" value="Winged helix-like DNA-binding domain superfamily/Winged helix DNA-binding domain"/>
    <property type="match status" value="1"/>
</dbReference>
<evidence type="ECO:0000313" key="4">
    <source>
        <dbReference type="EMBL" id="KOC94851.1"/>
    </source>
</evidence>
<dbReference type="SUPFAM" id="SSF46894">
    <property type="entry name" value="C-terminal effector domain of the bipartite response regulators"/>
    <property type="match status" value="1"/>
</dbReference>
<dbReference type="OrthoDB" id="6623657at2"/>
<dbReference type="PATRIC" id="fig|1560201.3.peg.2822"/>
<dbReference type="EMBL" id="JRXE01000017">
    <property type="protein sequence ID" value="KOC89284.1"/>
    <property type="molecule type" value="Genomic_DNA"/>
</dbReference>
<evidence type="ECO:0000313" key="6">
    <source>
        <dbReference type="Proteomes" id="UP000037088"/>
    </source>
</evidence>
<dbReference type="Proteomes" id="UP000037088">
    <property type="component" value="Unassembled WGS sequence"/>
</dbReference>
<name>A0A0L7THX7_9GAMM</name>
<dbReference type="EMBL" id="JRXF01000003">
    <property type="protein sequence ID" value="KOC94851.1"/>
    <property type="molecule type" value="Genomic_DNA"/>
</dbReference>
<dbReference type="InterPro" id="IPR000792">
    <property type="entry name" value="Tscrpt_reg_LuxR_C"/>
</dbReference>